<evidence type="ECO:0000256" key="2">
    <source>
        <dbReference type="PROSITE-ProRule" id="PRU00504"/>
    </source>
</evidence>
<evidence type="ECO:0000313" key="4">
    <source>
        <dbReference type="Proteomes" id="UP000663866"/>
    </source>
</evidence>
<dbReference type="GO" id="GO:0008270">
    <property type="term" value="F:zinc ion binding"/>
    <property type="evidence" value="ECO:0007669"/>
    <property type="project" value="UniProtKB-KW"/>
</dbReference>
<evidence type="ECO:0000313" key="3">
    <source>
        <dbReference type="EMBL" id="CAF4418592.1"/>
    </source>
</evidence>
<dbReference type="InterPro" id="IPR011042">
    <property type="entry name" value="6-blade_b-propeller_TolB-like"/>
</dbReference>
<organism evidence="3 4">
    <name type="scientific">Rotaria magnacalcarata</name>
    <dbReference type="NCBI Taxonomy" id="392030"/>
    <lineage>
        <taxon>Eukaryota</taxon>
        <taxon>Metazoa</taxon>
        <taxon>Spiralia</taxon>
        <taxon>Gnathifera</taxon>
        <taxon>Rotifera</taxon>
        <taxon>Eurotatoria</taxon>
        <taxon>Bdelloidea</taxon>
        <taxon>Philodinida</taxon>
        <taxon>Philodinidae</taxon>
        <taxon>Rotaria</taxon>
    </lineage>
</organism>
<proteinExistence type="predicted"/>
<dbReference type="PANTHER" id="PTHR24104">
    <property type="entry name" value="E3 UBIQUITIN-PROTEIN LIGASE NHLRC1-RELATED"/>
    <property type="match status" value="1"/>
</dbReference>
<name>A0A820Q7Z1_9BILA</name>
<feature type="non-terminal residue" evidence="3">
    <location>
        <position position="1"/>
    </location>
</feature>
<evidence type="ECO:0000256" key="1">
    <source>
        <dbReference type="ARBA" id="ARBA00022737"/>
    </source>
</evidence>
<dbReference type="InterPro" id="IPR050952">
    <property type="entry name" value="TRIM-NHL_E3_ligases"/>
</dbReference>
<dbReference type="PANTHER" id="PTHR24104:SF25">
    <property type="entry name" value="PROTEIN LIN-41"/>
    <property type="match status" value="1"/>
</dbReference>
<comment type="caution">
    <text evidence="3">The sequence shown here is derived from an EMBL/GenBank/DDBJ whole genome shotgun (WGS) entry which is preliminary data.</text>
</comment>
<gene>
    <name evidence="3" type="ORF">OVN521_LOCUS35945</name>
</gene>
<dbReference type="AlphaFoldDB" id="A0A820Q7Z1"/>
<dbReference type="Pfam" id="PF01436">
    <property type="entry name" value="NHL"/>
    <property type="match status" value="1"/>
</dbReference>
<keyword evidence="4" id="KW-1185">Reference proteome</keyword>
<feature type="repeat" description="NHL" evidence="2">
    <location>
        <begin position="1"/>
        <end position="40"/>
    </location>
</feature>
<keyword evidence="1" id="KW-0677">Repeat</keyword>
<dbReference type="InterPro" id="IPR001258">
    <property type="entry name" value="NHL_repeat"/>
</dbReference>
<dbReference type="CDD" id="cd05819">
    <property type="entry name" value="NHL"/>
    <property type="match status" value="1"/>
</dbReference>
<dbReference type="SUPFAM" id="SSF101898">
    <property type="entry name" value="NHL repeat"/>
    <property type="match status" value="1"/>
</dbReference>
<protein>
    <recommendedName>
        <fullName evidence="5">NHL repeat-containing protein</fullName>
    </recommendedName>
</protein>
<sequence>FGGSANNQLYLPAGVARDPITGTLYVSESGNHRIMSYLVNASSGTVVAGGNGPGTNRTQLNFPTGIYLDVTSNSLYIANYASNNIVRWVIGATSWTLVAGDINGMKGNSSTMLFSPFDVEVDFMGNIYVADTFNHRIQFFQAGSMNGTTIAGVTGVTGSDPYHFNCPMTLKFDSQLNLYVVDRLNHRVQKFLQY</sequence>
<dbReference type="Gene3D" id="2.120.10.30">
    <property type="entry name" value="TolB, C-terminal domain"/>
    <property type="match status" value="1"/>
</dbReference>
<dbReference type="PROSITE" id="PS51125">
    <property type="entry name" value="NHL"/>
    <property type="match status" value="1"/>
</dbReference>
<dbReference type="EMBL" id="CAJOBG010042410">
    <property type="protein sequence ID" value="CAF4418592.1"/>
    <property type="molecule type" value="Genomic_DNA"/>
</dbReference>
<reference evidence="3" key="1">
    <citation type="submission" date="2021-02" db="EMBL/GenBank/DDBJ databases">
        <authorList>
            <person name="Nowell W R."/>
        </authorList>
    </citation>
    <scope>NUCLEOTIDE SEQUENCE</scope>
</reference>
<accession>A0A820Q7Z1</accession>
<dbReference type="Proteomes" id="UP000663866">
    <property type="component" value="Unassembled WGS sequence"/>
</dbReference>
<evidence type="ECO:0008006" key="5">
    <source>
        <dbReference type="Google" id="ProtNLM"/>
    </source>
</evidence>